<protein>
    <submittedName>
        <fullName evidence="1">Uncharacterized protein</fullName>
    </submittedName>
</protein>
<dbReference type="AlphaFoldDB" id="A0A315Z7Z9"/>
<dbReference type="RefSeq" id="WP_109620417.1">
    <property type="nucleotide sequence ID" value="NZ_QGDO01000005.1"/>
</dbReference>
<dbReference type="Proteomes" id="UP000245535">
    <property type="component" value="Unassembled WGS sequence"/>
</dbReference>
<organism evidence="1 2">
    <name type="scientific">Sediminitomix flava</name>
    <dbReference type="NCBI Taxonomy" id="379075"/>
    <lineage>
        <taxon>Bacteria</taxon>
        <taxon>Pseudomonadati</taxon>
        <taxon>Bacteroidota</taxon>
        <taxon>Cytophagia</taxon>
        <taxon>Cytophagales</taxon>
        <taxon>Flammeovirgaceae</taxon>
        <taxon>Sediminitomix</taxon>
    </lineage>
</organism>
<comment type="caution">
    <text evidence="1">The sequence shown here is derived from an EMBL/GenBank/DDBJ whole genome shotgun (WGS) entry which is preliminary data.</text>
</comment>
<evidence type="ECO:0000313" key="2">
    <source>
        <dbReference type="Proteomes" id="UP000245535"/>
    </source>
</evidence>
<reference evidence="1 2" key="1">
    <citation type="submission" date="2018-03" db="EMBL/GenBank/DDBJ databases">
        <title>Genomic Encyclopedia of Archaeal and Bacterial Type Strains, Phase II (KMG-II): from individual species to whole genera.</title>
        <authorList>
            <person name="Goeker M."/>
        </authorList>
    </citation>
    <scope>NUCLEOTIDE SEQUENCE [LARGE SCALE GENOMIC DNA]</scope>
    <source>
        <strain evidence="1 2">DSM 28229</strain>
    </source>
</reference>
<proteinExistence type="predicted"/>
<sequence length="119" mass="13603">MPTNFRKTESNIINTYQMALTNAIEVPQIKTALEEIGIDETEIAKGQALWQIAKAAYDFNKKEDNETTAASREFTALKQELEDKHASHRRKAKALFKKEPNTLDDPVYKVQCQEPYSRG</sequence>
<gene>
    <name evidence="1" type="ORF">BC781_105108</name>
</gene>
<accession>A0A315Z7Z9</accession>
<dbReference type="OrthoDB" id="1120922at2"/>
<dbReference type="EMBL" id="QGDO01000005">
    <property type="protein sequence ID" value="PWJ40045.1"/>
    <property type="molecule type" value="Genomic_DNA"/>
</dbReference>
<evidence type="ECO:0000313" key="1">
    <source>
        <dbReference type="EMBL" id="PWJ40045.1"/>
    </source>
</evidence>
<keyword evidence="2" id="KW-1185">Reference proteome</keyword>
<name>A0A315Z7Z9_SEDFL</name>